<dbReference type="EMBL" id="MOBJ01000006">
    <property type="protein sequence ID" value="RON10074.1"/>
    <property type="molecule type" value="Genomic_DNA"/>
</dbReference>
<evidence type="ECO:0000259" key="1">
    <source>
        <dbReference type="Pfam" id="PF13454"/>
    </source>
</evidence>
<protein>
    <recommendedName>
        <fullName evidence="1">FAD-dependent urate hydroxylase HpyO/Asp monooxygenase CreE-like FAD/NAD(P)-binding domain-containing protein</fullName>
    </recommendedName>
</protein>
<dbReference type="Gene3D" id="3.50.50.60">
    <property type="entry name" value="FAD/NAD(P)-binding domain"/>
    <property type="match status" value="1"/>
</dbReference>
<sequence length="454" mass="50318">MGKVAVVGMGYSGAILVERLKHLTPALKVDVYDTTGSTGSGQAYQQDNLSNLVNRPASLMYLRELGDFKHWLRECPVSQTKSYQPRPVFGRFIEETLKSSLRAHSAIQYHREQVIGMTAEQGRYALKTASGERAGYSAVVLATGNTEPTDIYRLEGVEGYINNPYPTTRLADIRSESIGVLGNQLSAIDVALTLLDAHPDNHVTMLTRSSKIPNYSEHYHPRPLKVLNESNLKQRLRGTGSVLKTVQAMFDEELGAHGIHVNIEALMRDHTQASVAREAIYSVLSSTNLIVPMIWNLLSERDRKVFVGRYRGAWRQLRVPIPKENWTKIHQHIHSGRLVCKTGLADVSVIEDQFVARGRDFQCSFSNLVNATGAGDAMEGALYQNLTASGICIQHQYGGIDVRFDDCRVMNEQGPTNIFAIGAPTAGVFYAVSNIDVLQMQAEIIYKNLRALGT</sequence>
<dbReference type="PANTHER" id="PTHR40254">
    <property type="entry name" value="BLR0577 PROTEIN"/>
    <property type="match status" value="1"/>
</dbReference>
<dbReference type="InterPro" id="IPR038732">
    <property type="entry name" value="HpyO/CreE_NAD-binding"/>
</dbReference>
<dbReference type="InterPro" id="IPR052189">
    <property type="entry name" value="L-asp_N-monooxygenase_NS-form"/>
</dbReference>
<dbReference type="OrthoDB" id="6309046at2"/>
<accession>A0A423HA27</accession>
<evidence type="ECO:0000313" key="2">
    <source>
        <dbReference type="EMBL" id="RON10074.1"/>
    </source>
</evidence>
<dbReference type="Pfam" id="PF13454">
    <property type="entry name" value="NAD_binding_9"/>
    <property type="match status" value="1"/>
</dbReference>
<feature type="domain" description="FAD-dependent urate hydroxylase HpyO/Asp monooxygenase CreE-like FAD/NAD(P)-binding" evidence="1">
    <location>
        <begin position="5"/>
        <end position="145"/>
    </location>
</feature>
<gene>
    <name evidence="2" type="ORF">BK659_09225</name>
</gene>
<dbReference type="SUPFAM" id="SSF51905">
    <property type="entry name" value="FAD/NAD(P)-binding domain"/>
    <property type="match status" value="1"/>
</dbReference>
<evidence type="ECO:0000313" key="3">
    <source>
        <dbReference type="Proteomes" id="UP000286071"/>
    </source>
</evidence>
<dbReference type="RefSeq" id="WP_123424812.1">
    <property type="nucleotide sequence ID" value="NZ_MOBJ01000006.1"/>
</dbReference>
<dbReference type="Proteomes" id="UP000286071">
    <property type="component" value="Unassembled WGS sequence"/>
</dbReference>
<proteinExistence type="predicted"/>
<dbReference type="AlphaFoldDB" id="A0A423HA27"/>
<comment type="caution">
    <text evidence="2">The sequence shown here is derived from an EMBL/GenBank/DDBJ whole genome shotgun (WGS) entry which is preliminary data.</text>
</comment>
<reference evidence="2 3" key="1">
    <citation type="submission" date="2016-10" db="EMBL/GenBank/DDBJ databases">
        <title>Comparative genome analysis of multiple Pseudomonas spp. focuses on biocontrol and plant growth promoting traits.</title>
        <authorList>
            <person name="Tao X.-Y."/>
            <person name="Taylor C.G."/>
        </authorList>
    </citation>
    <scope>NUCLEOTIDE SEQUENCE [LARGE SCALE GENOMIC DNA]</scope>
    <source>
        <strain evidence="2 3">48H11</strain>
    </source>
</reference>
<name>A0A423HA27_9PSED</name>
<dbReference type="PANTHER" id="PTHR40254:SF1">
    <property type="entry name" value="BLR0577 PROTEIN"/>
    <property type="match status" value="1"/>
</dbReference>
<dbReference type="InterPro" id="IPR036188">
    <property type="entry name" value="FAD/NAD-bd_sf"/>
</dbReference>
<organism evidence="2 3">
    <name type="scientific">Pseudomonas brassicacearum</name>
    <dbReference type="NCBI Taxonomy" id="930166"/>
    <lineage>
        <taxon>Bacteria</taxon>
        <taxon>Pseudomonadati</taxon>
        <taxon>Pseudomonadota</taxon>
        <taxon>Gammaproteobacteria</taxon>
        <taxon>Pseudomonadales</taxon>
        <taxon>Pseudomonadaceae</taxon>
        <taxon>Pseudomonas</taxon>
    </lineage>
</organism>